<dbReference type="OrthoDB" id="2019266at2759"/>
<dbReference type="Pfam" id="PF13649">
    <property type="entry name" value="Methyltransf_25"/>
    <property type="match status" value="1"/>
</dbReference>
<organism evidence="2 3">
    <name type="scientific">Owenia fusiformis</name>
    <name type="common">Polychaete worm</name>
    <dbReference type="NCBI Taxonomy" id="6347"/>
    <lineage>
        <taxon>Eukaryota</taxon>
        <taxon>Metazoa</taxon>
        <taxon>Spiralia</taxon>
        <taxon>Lophotrochozoa</taxon>
        <taxon>Annelida</taxon>
        <taxon>Polychaeta</taxon>
        <taxon>Sedentaria</taxon>
        <taxon>Canalipalpata</taxon>
        <taxon>Sabellida</taxon>
        <taxon>Oweniida</taxon>
        <taxon>Oweniidae</taxon>
        <taxon>Owenia</taxon>
    </lineage>
</organism>
<reference evidence="2" key="1">
    <citation type="submission" date="2022-03" db="EMBL/GenBank/DDBJ databases">
        <authorList>
            <person name="Martin C."/>
        </authorList>
    </citation>
    <scope>NUCLEOTIDE SEQUENCE</scope>
</reference>
<evidence type="ECO:0000256" key="1">
    <source>
        <dbReference type="SAM" id="MobiDB-lite"/>
    </source>
</evidence>
<dbReference type="SUPFAM" id="SSF53335">
    <property type="entry name" value="S-adenosyl-L-methionine-dependent methyltransferases"/>
    <property type="match status" value="1"/>
</dbReference>
<name>A0A8J1TI04_OWEFU</name>
<feature type="region of interest" description="Disordered" evidence="1">
    <location>
        <begin position="1"/>
        <end position="20"/>
    </location>
</feature>
<evidence type="ECO:0000313" key="3">
    <source>
        <dbReference type="Proteomes" id="UP000749559"/>
    </source>
</evidence>
<dbReference type="PANTHER" id="PTHR43591">
    <property type="entry name" value="METHYLTRANSFERASE"/>
    <property type="match status" value="1"/>
</dbReference>
<proteinExistence type="predicted"/>
<protein>
    <submittedName>
        <fullName evidence="2">Uncharacterized protein</fullName>
    </submittedName>
</protein>
<keyword evidence="3" id="KW-1185">Reference proteome</keyword>
<dbReference type="Proteomes" id="UP000749559">
    <property type="component" value="Unassembled WGS sequence"/>
</dbReference>
<evidence type="ECO:0000313" key="2">
    <source>
        <dbReference type="EMBL" id="CAH1778124.1"/>
    </source>
</evidence>
<comment type="caution">
    <text evidence="2">The sequence shown here is derived from an EMBL/GenBank/DDBJ whole genome shotgun (WGS) entry which is preliminary data.</text>
</comment>
<dbReference type="CDD" id="cd02440">
    <property type="entry name" value="AdoMet_MTases"/>
    <property type="match status" value="1"/>
</dbReference>
<gene>
    <name evidence="2" type="ORF">OFUS_LOCUS5089</name>
</gene>
<accession>A0A8J1TI04</accession>
<dbReference type="InterPro" id="IPR041698">
    <property type="entry name" value="Methyltransf_25"/>
</dbReference>
<dbReference type="PANTHER" id="PTHR43591:SF101">
    <property type="entry name" value="METHYLTRANSFERASE-LIKE PROTEIN 27"/>
    <property type="match status" value="1"/>
</dbReference>
<dbReference type="InterPro" id="IPR029063">
    <property type="entry name" value="SAM-dependent_MTases_sf"/>
</dbReference>
<dbReference type="EMBL" id="CAIIXF020000002">
    <property type="protein sequence ID" value="CAH1778124.1"/>
    <property type="molecule type" value="Genomic_DNA"/>
</dbReference>
<dbReference type="Gene3D" id="3.40.50.150">
    <property type="entry name" value="Vaccinia Virus protein VP39"/>
    <property type="match status" value="1"/>
</dbReference>
<feature type="compositionally biased region" description="Basic and acidic residues" evidence="1">
    <location>
        <begin position="1"/>
        <end position="13"/>
    </location>
</feature>
<dbReference type="AlphaFoldDB" id="A0A8J1TI04"/>
<sequence length="235" mass="26209">MTETQGTEHRKGQGEVGKSQPKVSEHFAALLSDLNMAVDDTQGIYSKWAQTYDEDLNENGYNYGTPILAARHFAKLFQEGERSNVKVLDVAAGTGVVGLELKKRGFSDIDAVDANQAMLDIAKSKQVYNRLICDLIGSNSLDIQDDTYDGAVATGCFSKSHVNQDCFHELTRIIKPGGYLLIQIISEVLETLVGFEEAMEQLEKENVWTIAKRERFPDWHPHKAGDGMRIICRIN</sequence>